<evidence type="ECO:0000256" key="1">
    <source>
        <dbReference type="ARBA" id="ARBA00000085"/>
    </source>
</evidence>
<reference evidence="18 19" key="1">
    <citation type="journal article" date="2014" name="Genome Announc.">
        <title>Complete Genome Sequence of Amino Acid-Utilizing Eubacterium acidaminophilum al-2 (DSM 3953).</title>
        <authorList>
            <person name="Poehlein A."/>
            <person name="Andreesen J.R."/>
            <person name="Daniel R."/>
        </authorList>
    </citation>
    <scope>NUCLEOTIDE SEQUENCE [LARGE SCALE GENOMIC DNA]</scope>
    <source>
        <strain evidence="18 19">DSM 3953</strain>
    </source>
</reference>
<dbReference type="SMART" id="SM00388">
    <property type="entry name" value="HisKA"/>
    <property type="match status" value="1"/>
</dbReference>
<proteinExistence type="predicted"/>
<dbReference type="InterPro" id="IPR003660">
    <property type="entry name" value="HAMP_dom"/>
</dbReference>
<dbReference type="PANTHER" id="PTHR45528">
    <property type="entry name" value="SENSOR HISTIDINE KINASE CPXA"/>
    <property type="match status" value="1"/>
</dbReference>
<dbReference type="Pfam" id="PF00512">
    <property type="entry name" value="HisKA"/>
    <property type="match status" value="1"/>
</dbReference>
<evidence type="ECO:0000256" key="10">
    <source>
        <dbReference type="ARBA" id="ARBA00022840"/>
    </source>
</evidence>
<dbReference type="GO" id="GO:0000155">
    <property type="term" value="F:phosphorelay sensor kinase activity"/>
    <property type="evidence" value="ECO:0007669"/>
    <property type="project" value="InterPro"/>
</dbReference>
<dbReference type="RefSeq" id="WP_025434626.1">
    <property type="nucleotide sequence ID" value="NZ_CP007452.1"/>
</dbReference>
<dbReference type="PANTHER" id="PTHR45528:SF1">
    <property type="entry name" value="SENSOR HISTIDINE KINASE CPXA"/>
    <property type="match status" value="1"/>
</dbReference>
<organism evidence="18 19">
    <name type="scientific">Peptoclostridium acidaminophilum DSM 3953</name>
    <dbReference type="NCBI Taxonomy" id="1286171"/>
    <lineage>
        <taxon>Bacteria</taxon>
        <taxon>Bacillati</taxon>
        <taxon>Bacillota</taxon>
        <taxon>Clostridia</taxon>
        <taxon>Peptostreptococcales</taxon>
        <taxon>Peptoclostridiaceae</taxon>
        <taxon>Peptoclostridium</taxon>
    </lineage>
</organism>
<dbReference type="Gene3D" id="1.10.287.130">
    <property type="match status" value="1"/>
</dbReference>
<dbReference type="CDD" id="cd00082">
    <property type="entry name" value="HisKA"/>
    <property type="match status" value="1"/>
</dbReference>
<evidence type="ECO:0000256" key="6">
    <source>
        <dbReference type="ARBA" id="ARBA00022679"/>
    </source>
</evidence>
<feature type="domain" description="HAMP" evidence="17">
    <location>
        <begin position="178"/>
        <end position="230"/>
    </location>
</feature>
<dbReference type="HOGENOM" id="CLU_000445_89_6_9"/>
<keyword evidence="7 15" id="KW-0812">Transmembrane</keyword>
<keyword evidence="6 18" id="KW-0808">Transferase</keyword>
<dbReference type="InterPro" id="IPR003661">
    <property type="entry name" value="HisK_dim/P_dom"/>
</dbReference>
<evidence type="ECO:0000256" key="7">
    <source>
        <dbReference type="ARBA" id="ARBA00022692"/>
    </source>
</evidence>
<keyword evidence="10" id="KW-0067">ATP-binding</keyword>
<feature type="coiled-coil region" evidence="14">
    <location>
        <begin position="208"/>
        <end position="238"/>
    </location>
</feature>
<dbReference type="PROSITE" id="PS50109">
    <property type="entry name" value="HIS_KIN"/>
    <property type="match status" value="1"/>
</dbReference>
<dbReference type="InterPro" id="IPR050398">
    <property type="entry name" value="HssS/ArlS-like"/>
</dbReference>
<feature type="transmembrane region" description="Helical" evidence="15">
    <location>
        <begin position="21"/>
        <end position="45"/>
    </location>
</feature>
<evidence type="ECO:0000256" key="14">
    <source>
        <dbReference type="SAM" id="Coils"/>
    </source>
</evidence>
<dbReference type="InterPro" id="IPR003594">
    <property type="entry name" value="HATPase_dom"/>
</dbReference>
<evidence type="ECO:0000256" key="11">
    <source>
        <dbReference type="ARBA" id="ARBA00022989"/>
    </source>
</evidence>
<dbReference type="OrthoDB" id="335833at2"/>
<dbReference type="eggNOG" id="COG5002">
    <property type="taxonomic scope" value="Bacteria"/>
</dbReference>
<dbReference type="GO" id="GO:0005524">
    <property type="term" value="F:ATP binding"/>
    <property type="evidence" value="ECO:0007669"/>
    <property type="project" value="UniProtKB-KW"/>
</dbReference>
<dbReference type="PRINTS" id="PR00344">
    <property type="entry name" value="BCTRLSENSOR"/>
</dbReference>
<keyword evidence="5" id="KW-0597">Phosphoprotein</keyword>
<evidence type="ECO:0000313" key="19">
    <source>
        <dbReference type="Proteomes" id="UP000019591"/>
    </source>
</evidence>
<dbReference type="SMART" id="SM00304">
    <property type="entry name" value="HAMP"/>
    <property type="match status" value="1"/>
</dbReference>
<comment type="catalytic activity">
    <reaction evidence="1">
        <text>ATP + protein L-histidine = ADP + protein N-phospho-L-histidine.</text>
        <dbReference type="EC" id="2.7.13.3"/>
    </reaction>
</comment>
<sequence>MIKLRKLGLGLLNRKISISTQFFLNYLILFFLMIAVTVTTSFFGFSYVEKNIEPDDIDLRALHNSIIENGMEKACKKYGVADVSYVEILDSNFRVTQEYNSPHSIGYTYPKENMLDLMLSDTPHYKFLNVKEQKSLVLFASSAANSSAKAENVMQVFLKTFTVSLIMVLLIYAKITSSLILSPINRLLLGVKTISAGDYSTRIKFSSKNEFEDLRDAVNQMAQKIENEINLREDTEANRKNLVLYISHDLKTPLTNILGYCETLKNEKNLPQETVEKYLDIIIANARRANSLIQDLFELSRLGTESATKDFERLDICEVTREIIINYIDELEQNDMKYDFDIPDHPVECLINPKQLERAIGNIINNSIKYSGKGTGLFIKLKATDEYAFIIVRDTGAGISADFKGDLFEPFVRGESSRNSRTGGTGLGLAITQKIIENHNGRIILDSSYSKGCKFIIMLPILKGVDS</sequence>
<dbReference type="Gene3D" id="3.30.565.10">
    <property type="entry name" value="Histidine kinase-like ATPase, C-terminal domain"/>
    <property type="match status" value="1"/>
</dbReference>
<keyword evidence="13 15" id="KW-0472">Membrane</keyword>
<dbReference type="Pfam" id="PF00672">
    <property type="entry name" value="HAMP"/>
    <property type="match status" value="1"/>
</dbReference>
<protein>
    <recommendedName>
        <fullName evidence="3">histidine kinase</fullName>
        <ecNumber evidence="3">2.7.13.3</ecNumber>
    </recommendedName>
</protein>
<keyword evidence="19" id="KW-1185">Reference proteome</keyword>
<feature type="domain" description="Histidine kinase" evidence="16">
    <location>
        <begin position="245"/>
        <end position="463"/>
    </location>
</feature>
<dbReference type="PROSITE" id="PS50885">
    <property type="entry name" value="HAMP"/>
    <property type="match status" value="1"/>
</dbReference>
<dbReference type="GO" id="GO:0005886">
    <property type="term" value="C:plasma membrane"/>
    <property type="evidence" value="ECO:0007669"/>
    <property type="project" value="UniProtKB-SubCell"/>
</dbReference>
<dbReference type="CDD" id="cd06225">
    <property type="entry name" value="HAMP"/>
    <property type="match status" value="1"/>
</dbReference>
<keyword evidence="12" id="KW-0902">Two-component regulatory system</keyword>
<evidence type="ECO:0000256" key="3">
    <source>
        <dbReference type="ARBA" id="ARBA00012438"/>
    </source>
</evidence>
<dbReference type="Gene3D" id="6.10.340.10">
    <property type="match status" value="1"/>
</dbReference>
<dbReference type="SUPFAM" id="SSF55874">
    <property type="entry name" value="ATPase domain of HSP90 chaperone/DNA topoisomerase II/histidine kinase"/>
    <property type="match status" value="1"/>
</dbReference>
<dbReference type="STRING" id="1286171.EAL2_c02810"/>
<dbReference type="InterPro" id="IPR036097">
    <property type="entry name" value="HisK_dim/P_sf"/>
</dbReference>
<evidence type="ECO:0000256" key="8">
    <source>
        <dbReference type="ARBA" id="ARBA00022741"/>
    </source>
</evidence>
<accession>W8T1G6</accession>
<evidence type="ECO:0000256" key="12">
    <source>
        <dbReference type="ARBA" id="ARBA00023012"/>
    </source>
</evidence>
<evidence type="ECO:0000256" key="15">
    <source>
        <dbReference type="SAM" id="Phobius"/>
    </source>
</evidence>
<dbReference type="FunFam" id="3.30.565.10:FF:000006">
    <property type="entry name" value="Sensor histidine kinase WalK"/>
    <property type="match status" value="1"/>
</dbReference>
<evidence type="ECO:0000313" key="18">
    <source>
        <dbReference type="EMBL" id="AHM55584.1"/>
    </source>
</evidence>
<evidence type="ECO:0000259" key="16">
    <source>
        <dbReference type="PROSITE" id="PS50109"/>
    </source>
</evidence>
<evidence type="ECO:0000256" key="2">
    <source>
        <dbReference type="ARBA" id="ARBA00004651"/>
    </source>
</evidence>
<dbReference type="PATRIC" id="fig|1286171.3.peg.218"/>
<evidence type="ECO:0000256" key="4">
    <source>
        <dbReference type="ARBA" id="ARBA00022475"/>
    </source>
</evidence>
<evidence type="ECO:0000259" key="17">
    <source>
        <dbReference type="PROSITE" id="PS50885"/>
    </source>
</evidence>
<dbReference type="InterPro" id="IPR004358">
    <property type="entry name" value="Sig_transdc_His_kin-like_C"/>
</dbReference>
<dbReference type="Pfam" id="PF02518">
    <property type="entry name" value="HATPase_c"/>
    <property type="match status" value="1"/>
</dbReference>
<keyword evidence="9" id="KW-0418">Kinase</keyword>
<keyword evidence="8" id="KW-0547">Nucleotide-binding</keyword>
<evidence type="ECO:0000256" key="13">
    <source>
        <dbReference type="ARBA" id="ARBA00023136"/>
    </source>
</evidence>
<dbReference type="FunFam" id="1.10.287.130:FF:000001">
    <property type="entry name" value="Two-component sensor histidine kinase"/>
    <property type="match status" value="1"/>
</dbReference>
<dbReference type="EMBL" id="CP007452">
    <property type="protein sequence ID" value="AHM55584.1"/>
    <property type="molecule type" value="Genomic_DNA"/>
</dbReference>
<evidence type="ECO:0000256" key="9">
    <source>
        <dbReference type="ARBA" id="ARBA00022777"/>
    </source>
</evidence>
<dbReference type="InterPro" id="IPR005467">
    <property type="entry name" value="His_kinase_dom"/>
</dbReference>
<dbReference type="EC" id="2.7.13.3" evidence="3"/>
<keyword evidence="11 15" id="KW-1133">Transmembrane helix</keyword>
<dbReference type="AlphaFoldDB" id="W8T1G6"/>
<dbReference type="InterPro" id="IPR036890">
    <property type="entry name" value="HATPase_C_sf"/>
</dbReference>
<keyword evidence="14" id="KW-0175">Coiled coil</keyword>
<dbReference type="SUPFAM" id="SSF158472">
    <property type="entry name" value="HAMP domain-like"/>
    <property type="match status" value="1"/>
</dbReference>
<evidence type="ECO:0000256" key="5">
    <source>
        <dbReference type="ARBA" id="ARBA00022553"/>
    </source>
</evidence>
<dbReference type="Proteomes" id="UP000019591">
    <property type="component" value="Chromosome"/>
</dbReference>
<gene>
    <name evidence="18" type="primary">gtcS</name>
    <name evidence="18" type="ORF">EAL2_c02810</name>
</gene>
<dbReference type="KEGG" id="eac:EAL2_c02810"/>
<dbReference type="SUPFAM" id="SSF47384">
    <property type="entry name" value="Homodimeric domain of signal transducing histidine kinase"/>
    <property type="match status" value="1"/>
</dbReference>
<keyword evidence="4" id="KW-1003">Cell membrane</keyword>
<comment type="subcellular location">
    <subcellularLocation>
        <location evidence="2">Cell membrane</location>
        <topology evidence="2">Multi-pass membrane protein</topology>
    </subcellularLocation>
</comment>
<name>W8T1G6_PEPAC</name>
<dbReference type="SMART" id="SM00387">
    <property type="entry name" value="HATPase_c"/>
    <property type="match status" value="1"/>
</dbReference>